<protein>
    <submittedName>
        <fullName evidence="2">CXXX repeat peptide modification system protein</fullName>
    </submittedName>
</protein>
<dbReference type="EMBL" id="PEIK01000005">
    <property type="protein sequence ID" value="PIH04573.1"/>
    <property type="molecule type" value="Genomic_DNA"/>
</dbReference>
<dbReference type="Proteomes" id="UP000231322">
    <property type="component" value="Unassembled WGS sequence"/>
</dbReference>
<name>A0A2G7HHJ3_9CLOT</name>
<evidence type="ECO:0000256" key="1">
    <source>
        <dbReference type="SAM" id="Coils"/>
    </source>
</evidence>
<dbReference type="InterPro" id="IPR026413">
    <property type="entry name" value="CXXX_rpt_assoc"/>
</dbReference>
<gene>
    <name evidence="2" type="ORF">CS538_08215</name>
</gene>
<keyword evidence="1" id="KW-0175">Coiled coil</keyword>
<evidence type="ECO:0000313" key="3">
    <source>
        <dbReference type="Proteomes" id="UP000231322"/>
    </source>
</evidence>
<feature type="coiled-coil region" evidence="1">
    <location>
        <begin position="10"/>
        <end position="37"/>
    </location>
</feature>
<comment type="caution">
    <text evidence="2">The sequence shown here is derived from an EMBL/GenBank/DDBJ whole genome shotgun (WGS) entry which is preliminary data.</text>
</comment>
<sequence length="93" mass="11140">MDEKVLGQIKKEERDIIQDLYERINSLESLAITLSEKSLDTDEEEIFYTKLLKDFNETNRKYNDFWKYISNKYNVTLGKCYIDFSDCLIYSAE</sequence>
<organism evidence="2 3">
    <name type="scientific">Clostridium combesii</name>
    <dbReference type="NCBI Taxonomy" id="39481"/>
    <lineage>
        <taxon>Bacteria</taxon>
        <taxon>Bacillati</taxon>
        <taxon>Bacillota</taxon>
        <taxon>Clostridia</taxon>
        <taxon>Eubacteriales</taxon>
        <taxon>Clostridiaceae</taxon>
        <taxon>Clostridium</taxon>
    </lineage>
</organism>
<proteinExistence type="predicted"/>
<reference evidence="2 3" key="1">
    <citation type="submission" date="2017-10" db="EMBL/GenBank/DDBJ databases">
        <title>Reclassification of Eubacterium combesii and discrepancies in the nomenclature of botulinum neurotoxin producing clostridia. Request for an Opinion.</title>
        <authorList>
            <person name="Dobritsa A.P."/>
            <person name="Kutumbaka K.K."/>
            <person name="Samadpour M."/>
        </authorList>
    </citation>
    <scope>NUCLEOTIDE SEQUENCE [LARGE SCALE GENOMIC DNA]</scope>
    <source>
        <strain evidence="2 3">DSM 20696</strain>
    </source>
</reference>
<evidence type="ECO:0000313" key="2">
    <source>
        <dbReference type="EMBL" id="PIH04573.1"/>
    </source>
</evidence>
<accession>A0A2G7HHJ3</accession>
<dbReference type="RefSeq" id="WP_099839137.1">
    <property type="nucleotide sequence ID" value="NZ_PEIK01000005.1"/>
</dbReference>
<dbReference type="AlphaFoldDB" id="A0A2G7HHJ3"/>
<keyword evidence="3" id="KW-1185">Reference proteome</keyword>
<dbReference type="NCBIfam" id="TIGR04116">
    <property type="entry name" value="CXXX_rpt_assoc"/>
    <property type="match status" value="1"/>
</dbReference>